<comment type="caution">
    <text evidence="2">The sequence shown here is derived from an EMBL/GenBank/DDBJ whole genome shotgun (WGS) entry which is preliminary data.</text>
</comment>
<dbReference type="AlphaFoldDB" id="A0A7J9NXN1"/>
<evidence type="ECO:0000313" key="3">
    <source>
        <dbReference type="Proteomes" id="UP000564425"/>
    </source>
</evidence>
<organism evidence="2 3">
    <name type="scientific">Methanococcus maripaludis</name>
    <name type="common">Methanococcus deltae</name>
    <dbReference type="NCBI Taxonomy" id="39152"/>
    <lineage>
        <taxon>Archaea</taxon>
        <taxon>Methanobacteriati</taxon>
        <taxon>Methanobacteriota</taxon>
        <taxon>Methanomada group</taxon>
        <taxon>Methanococci</taxon>
        <taxon>Methanococcales</taxon>
        <taxon>Methanococcaceae</taxon>
        <taxon>Methanococcus</taxon>
    </lineage>
</organism>
<gene>
    <name evidence="2" type="ORF">HNP86_001932</name>
</gene>
<dbReference type="RefSeq" id="WP_181501593.1">
    <property type="nucleotide sequence ID" value="NZ_JACDUH010000003.1"/>
</dbReference>
<evidence type="ECO:0000313" key="2">
    <source>
        <dbReference type="EMBL" id="MBA2851773.1"/>
    </source>
</evidence>
<proteinExistence type="predicted"/>
<protein>
    <submittedName>
        <fullName evidence="2">Uncharacterized protein</fullName>
    </submittedName>
</protein>
<sequence>MGHTETTTVEKSVSKSGNDYSWNLLGVNYSFHASKTNLYSDDYNGSHSTRGDDQTINPGRDYTEDYGNYADGVYVENEKTYSECVDHNDYSEYSESEEGGSHSDHDEYFKHVETHVASKYVKHADEFRLWSLPTLTAKTAASFPNGNTTGEVVLDTTTQLYISGTWATLVGSINPTFSKTKGSSSVGSGALAIKVIDRLVYSGDEFPENYHSEYESGYSDNSSYSDSYVPGQIINELYVMPNPCDINNSATLVANTWSFPISFTYEVKNASGVVVQSGNMYNEGGGTNWSAVLNFDSTGTHTVTATAQTAVNQDTKNCYVTVEEEIPAAIESFYAAQTTVVQGNFTIFTLNTTGTVLTANIASDAPDVEAKAMTPNGDNCYEAAVIFDTIGTWTVTAMVTGAGGSVDTANVQITVEAPI</sequence>
<reference evidence="2 3" key="1">
    <citation type="submission" date="2020-07" db="EMBL/GenBank/DDBJ databases">
        <title>Genomic Encyclopedia of Type Strains, Phase IV (KMG-V): Genome sequencing to study the core and pangenomes of soil and plant-associated prokaryotes.</title>
        <authorList>
            <person name="Whitman W."/>
        </authorList>
    </citation>
    <scope>NUCLEOTIDE SEQUENCE [LARGE SCALE GENOMIC DNA]</scope>
    <source>
        <strain evidence="2 3">A1</strain>
    </source>
</reference>
<dbReference type="Proteomes" id="UP000564425">
    <property type="component" value="Unassembled WGS sequence"/>
</dbReference>
<evidence type="ECO:0000256" key="1">
    <source>
        <dbReference type="SAM" id="MobiDB-lite"/>
    </source>
</evidence>
<name>A0A7J9NXN1_METMI</name>
<feature type="region of interest" description="Disordered" evidence="1">
    <location>
        <begin position="42"/>
        <end position="63"/>
    </location>
</feature>
<accession>A0A7J9NXN1</accession>
<dbReference type="EMBL" id="JACDUH010000003">
    <property type="protein sequence ID" value="MBA2851773.1"/>
    <property type="molecule type" value="Genomic_DNA"/>
</dbReference>